<feature type="region of interest" description="Disordered" evidence="1">
    <location>
        <begin position="38"/>
        <end position="57"/>
    </location>
</feature>
<accession>A0A844T4A1</accession>
<organism evidence="2 3">
    <name type="scientific">Bradyrhizobium pachyrhizi</name>
    <dbReference type="NCBI Taxonomy" id="280333"/>
    <lineage>
        <taxon>Bacteria</taxon>
        <taxon>Pseudomonadati</taxon>
        <taxon>Pseudomonadota</taxon>
        <taxon>Alphaproteobacteria</taxon>
        <taxon>Hyphomicrobiales</taxon>
        <taxon>Nitrobacteraceae</taxon>
        <taxon>Bradyrhizobium</taxon>
    </lineage>
</organism>
<evidence type="ECO:0000313" key="2">
    <source>
        <dbReference type="EMBL" id="MVT69490.1"/>
    </source>
</evidence>
<keyword evidence="3" id="KW-1185">Reference proteome</keyword>
<proteinExistence type="predicted"/>
<dbReference type="RefSeq" id="WP_157347804.1">
    <property type="nucleotide sequence ID" value="NZ_WQNF01000030.1"/>
</dbReference>
<dbReference type="AlphaFoldDB" id="A0A844T4A1"/>
<name>A0A844T4A1_9BRAD</name>
<evidence type="ECO:0000313" key="3">
    <source>
        <dbReference type="Proteomes" id="UP000436468"/>
    </source>
</evidence>
<evidence type="ECO:0000256" key="1">
    <source>
        <dbReference type="SAM" id="MobiDB-lite"/>
    </source>
</evidence>
<comment type="caution">
    <text evidence="2">The sequence shown here is derived from an EMBL/GenBank/DDBJ whole genome shotgun (WGS) entry which is preliminary data.</text>
</comment>
<gene>
    <name evidence="2" type="ORF">GPL21_30840</name>
</gene>
<sequence>MIKPLDRRLLLARMETAQAETQRHLGVIERQIAARAERMTITDRAKRRPHGRSASSWTNADERLFQQYVAELALARHGEIDALTLKLDRQETAIAEFRARGRASQRGGERSGA</sequence>
<reference evidence="2 3" key="1">
    <citation type="submission" date="2019-12" db="EMBL/GenBank/DDBJ databases">
        <title>Draft genome sequences Bradyrhizobium cajani AMBPC1010, Bradyrhizobium pachyrhizi AMBPC1040 and Bradyrhizobium yuanmingense ALSPC3051, three plant growth promoting strains isolated from nodules of Cajanus cajan L. in Dominican Republic.</title>
        <authorList>
            <person name="Flores-Felix J.D."/>
            <person name="Araujo J."/>
            <person name="Diaz-Alcantara C."/>
            <person name="Gonzalez-Andres F."/>
            <person name="Velazquez E."/>
        </authorList>
    </citation>
    <scope>NUCLEOTIDE SEQUENCE [LARGE SCALE GENOMIC DNA]</scope>
    <source>
        <strain evidence="2 3">1040</strain>
    </source>
</reference>
<dbReference type="EMBL" id="WQNF01000030">
    <property type="protein sequence ID" value="MVT69490.1"/>
    <property type="molecule type" value="Genomic_DNA"/>
</dbReference>
<protein>
    <submittedName>
        <fullName evidence="2">Uncharacterized protein</fullName>
    </submittedName>
</protein>
<dbReference type="Proteomes" id="UP000436468">
    <property type="component" value="Unassembled WGS sequence"/>
</dbReference>